<evidence type="ECO:0000313" key="2">
    <source>
        <dbReference type="Proteomes" id="UP001652625"/>
    </source>
</evidence>
<feature type="domain" description="DDE-1" evidence="1">
    <location>
        <begin position="162"/>
        <end position="278"/>
    </location>
</feature>
<dbReference type="Pfam" id="PF03184">
    <property type="entry name" value="DDE_1"/>
    <property type="match status" value="1"/>
</dbReference>
<dbReference type="GeneID" id="136082378"/>
<dbReference type="InterPro" id="IPR036397">
    <property type="entry name" value="RNaseH_sf"/>
</dbReference>
<gene>
    <name evidence="3" type="primary">LOC136082378</name>
</gene>
<keyword evidence="2" id="KW-1185">Reference proteome</keyword>
<dbReference type="Gene3D" id="3.30.420.10">
    <property type="entry name" value="Ribonuclease H-like superfamily/Ribonuclease H"/>
    <property type="match status" value="1"/>
</dbReference>
<dbReference type="Proteomes" id="UP001652625">
    <property type="component" value="Chromosome 07"/>
</dbReference>
<evidence type="ECO:0000313" key="3">
    <source>
        <dbReference type="RefSeq" id="XP_065657587.1"/>
    </source>
</evidence>
<dbReference type="RefSeq" id="XP_065657587.1">
    <property type="nucleotide sequence ID" value="XM_065801515.1"/>
</dbReference>
<evidence type="ECO:0000259" key="1">
    <source>
        <dbReference type="Pfam" id="PF03184"/>
    </source>
</evidence>
<name>A0ABM4C7L6_HYDVU</name>
<organism evidence="2 3">
    <name type="scientific">Hydra vulgaris</name>
    <name type="common">Hydra</name>
    <name type="synonym">Hydra attenuata</name>
    <dbReference type="NCBI Taxonomy" id="6087"/>
    <lineage>
        <taxon>Eukaryota</taxon>
        <taxon>Metazoa</taxon>
        <taxon>Cnidaria</taxon>
        <taxon>Hydrozoa</taxon>
        <taxon>Hydroidolina</taxon>
        <taxon>Anthoathecata</taxon>
        <taxon>Aplanulata</taxon>
        <taxon>Hydridae</taxon>
        <taxon>Hydra</taxon>
    </lineage>
</organism>
<dbReference type="PANTHER" id="PTHR19303:SF74">
    <property type="entry name" value="POGO TRANSPOSABLE ELEMENT WITH KRAB DOMAIN"/>
    <property type="match status" value="1"/>
</dbReference>
<dbReference type="InterPro" id="IPR050863">
    <property type="entry name" value="CenT-Element_Derived"/>
</dbReference>
<dbReference type="InterPro" id="IPR004875">
    <property type="entry name" value="DDE_SF_endonuclease_dom"/>
</dbReference>
<proteinExistence type="predicted"/>
<protein>
    <submittedName>
        <fullName evidence="3">Uncharacterized protein LOC136082378</fullName>
    </submittedName>
</protein>
<dbReference type="PANTHER" id="PTHR19303">
    <property type="entry name" value="TRANSPOSON"/>
    <property type="match status" value="1"/>
</dbReference>
<sequence length="309" mass="34911">MKLRVPSKVFTDLQEDLLEKYVTKASDIYYGLSPKEVRKLAYQYGKANSIKIPHNWSANEAAGEDWFSAYLKRYKKLSIRKPEATSQACVSSFNPTNVQKFYNNLQIVLNRLKLESGDIWNMDETGITTVQTPDHIVARKGFKKIRSVTSAERGNLVTVAVAVSTSGNSIPPFFIFPRVKFKSYFLNGAPNGSAGAANPSGWMTEVQFLQFSYHFVKYARSTKEQPILLLLDNHDSHLSVEAFDYFKENGVSVFSFPPHCSHKLQPLDRSVFGPFKKYTNTVCDAWMTIHPGSTMSIYSIPGIVVTHFH</sequence>
<reference evidence="3" key="1">
    <citation type="submission" date="2025-08" db="UniProtKB">
        <authorList>
            <consortium name="RefSeq"/>
        </authorList>
    </citation>
    <scope>IDENTIFICATION</scope>
</reference>
<accession>A0ABM4C7L6</accession>